<dbReference type="Proteomes" id="UP000265520">
    <property type="component" value="Unassembled WGS sequence"/>
</dbReference>
<reference evidence="2 3" key="1">
    <citation type="journal article" date="2018" name="Front. Plant Sci.">
        <title>Red Clover (Trifolium pratense) and Zigzag Clover (T. medium) - A Picture of Genomic Similarities and Differences.</title>
        <authorList>
            <person name="Dluhosova J."/>
            <person name="Istvanek J."/>
            <person name="Nedelnik J."/>
            <person name="Repkova J."/>
        </authorList>
    </citation>
    <scope>NUCLEOTIDE SEQUENCE [LARGE SCALE GENOMIC DNA]</scope>
    <source>
        <strain evidence="3">cv. 10/8</strain>
        <tissue evidence="2">Leaf</tissue>
    </source>
</reference>
<evidence type="ECO:0000313" key="2">
    <source>
        <dbReference type="EMBL" id="MCI47895.1"/>
    </source>
</evidence>
<feature type="non-terminal residue" evidence="2">
    <location>
        <position position="1"/>
    </location>
</feature>
<accession>A0A392SIW4</accession>
<protein>
    <submittedName>
        <fullName evidence="2">Uncharacterized protein</fullName>
    </submittedName>
</protein>
<feature type="region of interest" description="Disordered" evidence="1">
    <location>
        <begin position="43"/>
        <end position="99"/>
    </location>
</feature>
<sequence length="99" mass="10692">SELYNENLDKSDVNSIAEASDTATVKFLDETVKESEILSLENPKPAEHLGENDLGCSDVNKEVDGAPTKATNEFVMESSKESTPRTNAASDAMPSAREE</sequence>
<feature type="non-terminal residue" evidence="2">
    <location>
        <position position="99"/>
    </location>
</feature>
<proteinExistence type="predicted"/>
<comment type="caution">
    <text evidence="2">The sequence shown here is derived from an EMBL/GenBank/DDBJ whole genome shotgun (WGS) entry which is preliminary data.</text>
</comment>
<evidence type="ECO:0000256" key="1">
    <source>
        <dbReference type="SAM" id="MobiDB-lite"/>
    </source>
</evidence>
<name>A0A392SIW4_9FABA</name>
<evidence type="ECO:0000313" key="3">
    <source>
        <dbReference type="Proteomes" id="UP000265520"/>
    </source>
</evidence>
<organism evidence="2 3">
    <name type="scientific">Trifolium medium</name>
    <dbReference type="NCBI Taxonomy" id="97028"/>
    <lineage>
        <taxon>Eukaryota</taxon>
        <taxon>Viridiplantae</taxon>
        <taxon>Streptophyta</taxon>
        <taxon>Embryophyta</taxon>
        <taxon>Tracheophyta</taxon>
        <taxon>Spermatophyta</taxon>
        <taxon>Magnoliopsida</taxon>
        <taxon>eudicotyledons</taxon>
        <taxon>Gunneridae</taxon>
        <taxon>Pentapetalae</taxon>
        <taxon>rosids</taxon>
        <taxon>fabids</taxon>
        <taxon>Fabales</taxon>
        <taxon>Fabaceae</taxon>
        <taxon>Papilionoideae</taxon>
        <taxon>50 kb inversion clade</taxon>
        <taxon>NPAAA clade</taxon>
        <taxon>Hologalegina</taxon>
        <taxon>IRL clade</taxon>
        <taxon>Trifolieae</taxon>
        <taxon>Trifolium</taxon>
    </lineage>
</organism>
<dbReference type="AlphaFoldDB" id="A0A392SIW4"/>
<keyword evidence="3" id="KW-1185">Reference proteome</keyword>
<dbReference type="EMBL" id="LXQA010378657">
    <property type="protein sequence ID" value="MCI47895.1"/>
    <property type="molecule type" value="Genomic_DNA"/>
</dbReference>